<dbReference type="PROSITE" id="PS50886">
    <property type="entry name" value="TRBD"/>
    <property type="match status" value="1"/>
</dbReference>
<dbReference type="Proteomes" id="UP000655225">
    <property type="component" value="Unassembled WGS sequence"/>
</dbReference>
<dbReference type="InterPro" id="IPR002547">
    <property type="entry name" value="tRNA-bd_dom"/>
</dbReference>
<sequence length="196" mass="20630">MSLAAAAVLNGSALLLSCRTRSLHSMRPFARCFACTKDKVKGDGLLVGSASLRKVAKRTLLFPSASCGFVRASVNAAAADTSMDADAPITSSTPITDSAADGSLFPSYSSASLATESDSVVDADLSSSSPPRSSNPMKDAADALDIRVGRIIKAWRHPDADSLYVEEVDVGEPEPRTICSGLAKYIHLDDLQVYIF</sequence>
<evidence type="ECO:0000313" key="5">
    <source>
        <dbReference type="EMBL" id="KAF8390806.1"/>
    </source>
</evidence>
<evidence type="ECO:0000259" key="4">
    <source>
        <dbReference type="PROSITE" id="PS50886"/>
    </source>
</evidence>
<dbReference type="Pfam" id="PF01588">
    <property type="entry name" value="tRNA_bind"/>
    <property type="match status" value="1"/>
</dbReference>
<keyword evidence="1 3" id="KW-0820">tRNA-binding</keyword>
<evidence type="ECO:0000256" key="3">
    <source>
        <dbReference type="PROSITE-ProRule" id="PRU00209"/>
    </source>
</evidence>
<accession>A0A834YPV6</accession>
<evidence type="ECO:0000313" key="6">
    <source>
        <dbReference type="Proteomes" id="UP000655225"/>
    </source>
</evidence>
<dbReference type="EMBL" id="JABCRI010000018">
    <property type="protein sequence ID" value="KAF8390806.1"/>
    <property type="molecule type" value="Genomic_DNA"/>
</dbReference>
<dbReference type="PANTHER" id="PTHR11586:SF47">
    <property type="entry name" value="NUCLEIC ACID-BINDING, OB-FOLD-LIKE PROTEIN"/>
    <property type="match status" value="1"/>
</dbReference>
<keyword evidence="6" id="KW-1185">Reference proteome</keyword>
<feature type="domain" description="TRNA-binding" evidence="4">
    <location>
        <begin position="140"/>
        <end position="196"/>
    </location>
</feature>
<organism evidence="5 6">
    <name type="scientific">Tetracentron sinense</name>
    <name type="common">Spur-leaf</name>
    <dbReference type="NCBI Taxonomy" id="13715"/>
    <lineage>
        <taxon>Eukaryota</taxon>
        <taxon>Viridiplantae</taxon>
        <taxon>Streptophyta</taxon>
        <taxon>Embryophyta</taxon>
        <taxon>Tracheophyta</taxon>
        <taxon>Spermatophyta</taxon>
        <taxon>Magnoliopsida</taxon>
        <taxon>Trochodendrales</taxon>
        <taxon>Trochodendraceae</taxon>
        <taxon>Tetracentron</taxon>
    </lineage>
</organism>
<comment type="caution">
    <text evidence="5">The sequence shown here is derived from an EMBL/GenBank/DDBJ whole genome shotgun (WGS) entry which is preliminary data.</text>
</comment>
<dbReference type="AlphaFoldDB" id="A0A834YPV6"/>
<gene>
    <name evidence="5" type="ORF">HHK36_025334</name>
</gene>
<name>A0A834YPV6_TETSI</name>
<protein>
    <recommendedName>
        <fullName evidence="4">tRNA-binding domain-containing protein</fullName>
    </recommendedName>
</protein>
<reference evidence="5 6" key="1">
    <citation type="submission" date="2020-04" db="EMBL/GenBank/DDBJ databases">
        <title>Plant Genome Project.</title>
        <authorList>
            <person name="Zhang R.-G."/>
        </authorList>
    </citation>
    <scope>NUCLEOTIDE SEQUENCE [LARGE SCALE GENOMIC DNA]</scope>
    <source>
        <strain evidence="5">YNK0</strain>
        <tissue evidence="5">Leaf</tissue>
    </source>
</reference>
<proteinExistence type="predicted"/>
<dbReference type="OrthoDB" id="19141at2759"/>
<evidence type="ECO:0000256" key="2">
    <source>
        <dbReference type="ARBA" id="ARBA00022884"/>
    </source>
</evidence>
<dbReference type="InterPro" id="IPR012340">
    <property type="entry name" value="NA-bd_OB-fold"/>
</dbReference>
<dbReference type="SUPFAM" id="SSF50249">
    <property type="entry name" value="Nucleic acid-binding proteins"/>
    <property type="match status" value="1"/>
</dbReference>
<dbReference type="PANTHER" id="PTHR11586">
    <property type="entry name" value="TRNA-AMINOACYLATION COFACTOR ARC1 FAMILY MEMBER"/>
    <property type="match status" value="1"/>
</dbReference>
<keyword evidence="2 3" id="KW-0694">RNA-binding</keyword>
<dbReference type="GO" id="GO:0000049">
    <property type="term" value="F:tRNA binding"/>
    <property type="evidence" value="ECO:0007669"/>
    <property type="project" value="UniProtKB-UniRule"/>
</dbReference>
<dbReference type="Gene3D" id="2.40.50.140">
    <property type="entry name" value="Nucleic acid-binding proteins"/>
    <property type="match status" value="1"/>
</dbReference>
<evidence type="ECO:0000256" key="1">
    <source>
        <dbReference type="ARBA" id="ARBA00022555"/>
    </source>
</evidence>
<dbReference type="InterPro" id="IPR051270">
    <property type="entry name" value="Tyrosine-tRNA_ligase_regulator"/>
</dbReference>